<dbReference type="AlphaFoldDB" id="A0A6G7EJY8"/>
<feature type="chain" id="PRO_5044632423" evidence="1">
    <location>
        <begin position="29"/>
        <end position="152"/>
    </location>
</feature>
<dbReference type="Proteomes" id="UP000289220">
    <property type="component" value="Unassembled WGS sequence"/>
</dbReference>
<evidence type="ECO:0000256" key="1">
    <source>
        <dbReference type="SAM" id="SignalP"/>
    </source>
</evidence>
<dbReference type="KEGG" id="bmed:GYM46_12310"/>
<reference evidence="2 5" key="2">
    <citation type="submission" date="2020-01" db="EMBL/GenBank/DDBJ databases">
        <authorList>
            <person name="Wang S."/>
        </authorList>
    </citation>
    <scope>NUCLEOTIDE SEQUENCE [LARGE SCALE GENOMIC DNA]</scope>
    <source>
        <strain evidence="2 5">D151-2-6</strain>
    </source>
</reference>
<proteinExistence type="predicted"/>
<reference evidence="3 4" key="1">
    <citation type="submission" date="2018-11" db="EMBL/GenBank/DDBJ databases">
        <authorList>
            <person name="Peiro R."/>
            <person name="Begona"/>
            <person name="Cbmso G."/>
            <person name="Lopez M."/>
            <person name="Gonzalez S."/>
            <person name="Sacristan E."/>
            <person name="Castillo E."/>
        </authorList>
    </citation>
    <scope>NUCLEOTIDE SEQUENCE [LARGE SCALE GENOMIC DNA]</scope>
    <source>
        <strain evidence="3">Brev_genome</strain>
    </source>
</reference>
<sequence>MRGIAKLTFATLTVVGVAALTAATPAAAETWTRFSASDRTVYLIDQDTLTPVDGVATARFARVPAHGDAADQSHEVEELAVRCSDGQSRTVATIVHGPDGAEAERIAEDAPWDATPSGGVYGALKSFACDDMRPQGAPWPTIAAFIAGGRGG</sequence>
<dbReference type="EMBL" id="CP048751">
    <property type="protein sequence ID" value="QIH73662.1"/>
    <property type="molecule type" value="Genomic_DNA"/>
</dbReference>
<name>A0A6G7EJY8_9CAUL</name>
<gene>
    <name evidence="3" type="ORF">BREV_BREV_00332</name>
    <name evidence="2" type="ORF">GYM46_12310</name>
</gene>
<evidence type="ECO:0000313" key="4">
    <source>
        <dbReference type="Proteomes" id="UP000289220"/>
    </source>
</evidence>
<feature type="signal peptide" evidence="1">
    <location>
        <begin position="1"/>
        <end position="28"/>
    </location>
</feature>
<keyword evidence="1" id="KW-0732">Signal</keyword>
<protein>
    <submittedName>
        <fullName evidence="3">Uncharacterized protein</fullName>
    </submittedName>
</protein>
<organism evidence="3 4">
    <name type="scientific">Brevundimonas mediterranea</name>
    <dbReference type="NCBI Taxonomy" id="74329"/>
    <lineage>
        <taxon>Bacteria</taxon>
        <taxon>Pseudomonadati</taxon>
        <taxon>Pseudomonadota</taxon>
        <taxon>Alphaproteobacteria</taxon>
        <taxon>Caulobacterales</taxon>
        <taxon>Caulobacteraceae</taxon>
        <taxon>Brevundimonas</taxon>
    </lineage>
</organism>
<evidence type="ECO:0000313" key="3">
    <source>
        <dbReference type="EMBL" id="VDC50855.1"/>
    </source>
</evidence>
<dbReference type="EMBL" id="UXHF01000004">
    <property type="protein sequence ID" value="VDC50855.1"/>
    <property type="molecule type" value="Genomic_DNA"/>
</dbReference>
<dbReference type="Proteomes" id="UP000501325">
    <property type="component" value="Chromosome"/>
</dbReference>
<accession>A0A6G7EJY8</accession>
<evidence type="ECO:0000313" key="2">
    <source>
        <dbReference type="EMBL" id="QIH73662.1"/>
    </source>
</evidence>
<evidence type="ECO:0000313" key="5">
    <source>
        <dbReference type="Proteomes" id="UP000501325"/>
    </source>
</evidence>
<dbReference type="RefSeq" id="WP_008260774.1">
    <property type="nucleotide sequence ID" value="NZ_CP048751.1"/>
</dbReference>
<keyword evidence="4" id="KW-1185">Reference proteome</keyword>